<name>A0A5J4VFK4_9EUKA</name>
<protein>
    <submittedName>
        <fullName evidence="1">Uncharacterized protein</fullName>
    </submittedName>
</protein>
<accession>A0A5J4VFK4</accession>
<evidence type="ECO:0000313" key="1">
    <source>
        <dbReference type="EMBL" id="KAA6381146.1"/>
    </source>
</evidence>
<evidence type="ECO:0000313" key="2">
    <source>
        <dbReference type="Proteomes" id="UP000324800"/>
    </source>
</evidence>
<gene>
    <name evidence="1" type="ORF">EZS28_023328</name>
</gene>
<dbReference type="EMBL" id="SNRW01007500">
    <property type="protein sequence ID" value="KAA6381146.1"/>
    <property type="molecule type" value="Genomic_DNA"/>
</dbReference>
<dbReference type="Proteomes" id="UP000324800">
    <property type="component" value="Unassembled WGS sequence"/>
</dbReference>
<sequence>MMEQDETVLVGLNGITDNCSSTSFYAVSICTWSVFSRRATDTGGGSQINGSLRLYGQIVDGLSGQYGL</sequence>
<comment type="caution">
    <text evidence="1">The sequence shown here is derived from an EMBL/GenBank/DDBJ whole genome shotgun (WGS) entry which is preliminary data.</text>
</comment>
<proteinExistence type="predicted"/>
<organism evidence="1 2">
    <name type="scientific">Streblomastix strix</name>
    <dbReference type="NCBI Taxonomy" id="222440"/>
    <lineage>
        <taxon>Eukaryota</taxon>
        <taxon>Metamonada</taxon>
        <taxon>Preaxostyla</taxon>
        <taxon>Oxymonadida</taxon>
        <taxon>Streblomastigidae</taxon>
        <taxon>Streblomastix</taxon>
    </lineage>
</organism>
<feature type="non-terminal residue" evidence="1">
    <location>
        <position position="68"/>
    </location>
</feature>
<dbReference type="AlphaFoldDB" id="A0A5J4VFK4"/>
<reference evidence="1 2" key="1">
    <citation type="submission" date="2019-03" db="EMBL/GenBank/DDBJ databases">
        <title>Single cell metagenomics reveals metabolic interactions within the superorganism composed of flagellate Streblomastix strix and complex community of Bacteroidetes bacteria on its surface.</title>
        <authorList>
            <person name="Treitli S.C."/>
            <person name="Kolisko M."/>
            <person name="Husnik F."/>
            <person name="Keeling P."/>
            <person name="Hampl V."/>
        </authorList>
    </citation>
    <scope>NUCLEOTIDE SEQUENCE [LARGE SCALE GENOMIC DNA]</scope>
    <source>
        <strain evidence="1">ST1C</strain>
    </source>
</reference>